<evidence type="ECO:0000259" key="2">
    <source>
        <dbReference type="Pfam" id="PF00496"/>
    </source>
</evidence>
<dbReference type="Proteomes" id="UP000092573">
    <property type="component" value="Chromosome"/>
</dbReference>
<dbReference type="Pfam" id="PF00496">
    <property type="entry name" value="SBP_bac_5"/>
    <property type="match status" value="1"/>
</dbReference>
<keyword evidence="1" id="KW-0238">DNA-binding</keyword>
<dbReference type="GO" id="GO:1904680">
    <property type="term" value="F:peptide transmembrane transporter activity"/>
    <property type="evidence" value="ECO:0007669"/>
    <property type="project" value="TreeGrafter"/>
</dbReference>
<dbReference type="Gene3D" id="3.40.190.10">
    <property type="entry name" value="Periplasmic binding protein-like II"/>
    <property type="match status" value="1"/>
</dbReference>
<dbReference type="GO" id="GO:0003677">
    <property type="term" value="F:DNA binding"/>
    <property type="evidence" value="ECO:0007669"/>
    <property type="project" value="UniProtKB-KW"/>
</dbReference>
<evidence type="ECO:0000259" key="3">
    <source>
        <dbReference type="Pfam" id="PF12793"/>
    </source>
</evidence>
<protein>
    <recommendedName>
        <fullName evidence="6">ABC transporter substrate-binding protein</fullName>
    </recommendedName>
</protein>
<dbReference type="Gene3D" id="3.10.105.10">
    <property type="entry name" value="Dipeptide-binding Protein, Domain 3"/>
    <property type="match status" value="1"/>
</dbReference>
<dbReference type="KEGG" id="pyg:AWM70_08310"/>
<gene>
    <name evidence="4" type="ORF">AWM70_08310</name>
</gene>
<dbReference type="SUPFAM" id="SSF53850">
    <property type="entry name" value="Periplasmic binding protein-like II"/>
    <property type="match status" value="1"/>
</dbReference>
<evidence type="ECO:0008006" key="6">
    <source>
        <dbReference type="Google" id="ProtNLM"/>
    </source>
</evidence>
<evidence type="ECO:0000313" key="5">
    <source>
        <dbReference type="Proteomes" id="UP000092573"/>
    </source>
</evidence>
<keyword evidence="5" id="KW-1185">Reference proteome</keyword>
<dbReference type="SUPFAM" id="SSF46785">
    <property type="entry name" value="Winged helix' DNA-binding domain"/>
    <property type="match status" value="1"/>
</dbReference>
<dbReference type="GO" id="GO:0015833">
    <property type="term" value="P:peptide transport"/>
    <property type="evidence" value="ECO:0007669"/>
    <property type="project" value="TreeGrafter"/>
</dbReference>
<feature type="domain" description="Solute-binding protein family 5" evidence="2">
    <location>
        <begin position="205"/>
        <end position="509"/>
    </location>
</feature>
<name>A0A1B1MZJ6_9BACL</name>
<sequence>MEPYEEHFIKIAGHLGKELEYKPEMTDLFRVELNTKPESSAYAGPLPVTIEQLSEFLNCTPRNVKIILRRLEELGYIRWEAGRGRGHKSKIQFIRSRHNVIAEAFRRELGKGHIKEAIDLLGRPEICDRQKEELWGALNAEMGISSHTSAAGGTDMMQMIRYRAPGSFDPAFVYTAFEAYILGQVCSTLVRYERNEEDPFKETSFQPELAHLWETNEDFTRWTFYLRKGVRFHHGKTLTARDVQFTVERLEALESPGLWPFQDLDRLEVNGDYALSFIFRRPNRFMLHIVGSFPLSILPEGTDPRERLVGTGPFSIGSLTPDNLRLTAFDGYYGYRPLLDEVRIWFFPEMASSERHYQVSSAGNPEELLSRPLPTGICPEYRAAGCKYVLFNFRKKGPQHLDGFREVLRWVYNPEVLWEELGGNRLAPASSFLPWKSKTGEHGARPVSVEEVKQRLETSGYDGQELVLAFKSIMKEEEEEAEWIRRRCESLGIRISLAPYKEVDFESMRDAADLVLAEEALEEDWEWGLINLFLSSYGSIQFFLDTEQSTRIKGVLEGYMEHSQEERHFMLDQAEQLLKDQNWLLYGCHMNKKAFYDQDLQGLQTTSFGFLDFSKLWIKSPGGKR</sequence>
<dbReference type="EMBL" id="CP014167">
    <property type="protein sequence ID" value="ANS74586.1"/>
    <property type="molecule type" value="Genomic_DNA"/>
</dbReference>
<accession>A0A1B1MZJ6</accession>
<dbReference type="PANTHER" id="PTHR30290:SF72">
    <property type="entry name" value="HTH-TYPE TRANSCRIPTIONAL REGULATOR SGRR"/>
    <property type="match status" value="1"/>
</dbReference>
<dbReference type="RefSeq" id="WP_068695401.1">
    <property type="nucleotide sequence ID" value="NZ_CP014167.1"/>
</dbReference>
<proteinExistence type="predicted"/>
<evidence type="ECO:0000313" key="4">
    <source>
        <dbReference type="EMBL" id="ANS74586.1"/>
    </source>
</evidence>
<dbReference type="InterPro" id="IPR039424">
    <property type="entry name" value="SBP_5"/>
</dbReference>
<dbReference type="InterPro" id="IPR036390">
    <property type="entry name" value="WH_DNA-bd_sf"/>
</dbReference>
<dbReference type="AlphaFoldDB" id="A0A1B1MZJ6"/>
<dbReference type="STRING" id="1462996.AWM70_08310"/>
<dbReference type="Pfam" id="PF12793">
    <property type="entry name" value="SgrR_N"/>
    <property type="match status" value="1"/>
</dbReference>
<dbReference type="InterPro" id="IPR025370">
    <property type="entry name" value="SgrR_HTH_N"/>
</dbReference>
<feature type="domain" description="Transcriptional regulator SgrR N-terminal HTH" evidence="3">
    <location>
        <begin position="46"/>
        <end position="123"/>
    </location>
</feature>
<dbReference type="PANTHER" id="PTHR30290">
    <property type="entry name" value="PERIPLASMIC BINDING COMPONENT OF ABC TRANSPORTER"/>
    <property type="match status" value="1"/>
</dbReference>
<reference evidence="4 5" key="1">
    <citation type="submission" date="2016-01" db="EMBL/GenBank/DDBJ databases">
        <title>Complete Genome Sequence of Paenibacillus yonginensis DCY84, a novel Plant Growth-Promoting Bacteria with Elicitation of Induced Systemic Resistance.</title>
        <authorList>
            <person name="Kim Y.J."/>
            <person name="Yang D.C."/>
            <person name="Sukweenadhi J."/>
        </authorList>
    </citation>
    <scope>NUCLEOTIDE SEQUENCE [LARGE SCALE GENOMIC DNA]</scope>
    <source>
        <strain evidence="4 5">DCY84</strain>
    </source>
</reference>
<evidence type="ECO:0000256" key="1">
    <source>
        <dbReference type="ARBA" id="ARBA00023125"/>
    </source>
</evidence>
<organism evidence="4 5">
    <name type="scientific">Paenibacillus yonginensis</name>
    <dbReference type="NCBI Taxonomy" id="1462996"/>
    <lineage>
        <taxon>Bacteria</taxon>
        <taxon>Bacillati</taxon>
        <taxon>Bacillota</taxon>
        <taxon>Bacilli</taxon>
        <taxon>Bacillales</taxon>
        <taxon>Paenibacillaceae</taxon>
        <taxon>Paenibacillus</taxon>
    </lineage>
</organism>
<dbReference type="InterPro" id="IPR000914">
    <property type="entry name" value="SBP_5_dom"/>
</dbReference>